<dbReference type="InterPro" id="IPR006976">
    <property type="entry name" value="VanZ-like"/>
</dbReference>
<comment type="caution">
    <text evidence="3">The sequence shown here is derived from an EMBL/GenBank/DDBJ whole genome shotgun (WGS) entry which is preliminary data.</text>
</comment>
<sequence length="128" mass="13397">MPYAIAVLLLTWLPAEEAGKVTGIVATLARLVATWGVPVEAAYTVFEFAANIALFVPLGVLLAVGWPRMPAMAIIAAGCAASTIIELVQLTMPSRYSTLSDVIANTLGTAVGLVIARAVFRRPTVDDA</sequence>
<dbReference type="EMBL" id="JYIX01000028">
    <property type="protein sequence ID" value="KJL34484.1"/>
    <property type="molecule type" value="Genomic_DNA"/>
</dbReference>
<reference evidence="3 4" key="1">
    <citation type="submission" date="2015-02" db="EMBL/GenBank/DDBJ databases">
        <title>Draft genome sequences of ten Microbacterium spp. with emphasis on heavy metal contaminated environments.</title>
        <authorList>
            <person name="Corretto E."/>
        </authorList>
    </citation>
    <scope>NUCLEOTIDE SEQUENCE [LARGE SCALE GENOMIC DNA]</scope>
    <source>
        <strain evidence="3 4">ARN176</strain>
    </source>
</reference>
<dbReference type="AlphaFoldDB" id="A0A0F0LP63"/>
<name>A0A0F0LP63_9MICO</name>
<accession>A0A0F0LP63</accession>
<dbReference type="Pfam" id="PF04892">
    <property type="entry name" value="VanZ"/>
    <property type="match status" value="1"/>
</dbReference>
<proteinExistence type="predicted"/>
<evidence type="ECO:0000256" key="1">
    <source>
        <dbReference type="SAM" id="Phobius"/>
    </source>
</evidence>
<organism evidence="3 4">
    <name type="scientific">Microbacterium azadirachtae</name>
    <dbReference type="NCBI Taxonomy" id="582680"/>
    <lineage>
        <taxon>Bacteria</taxon>
        <taxon>Bacillati</taxon>
        <taxon>Actinomycetota</taxon>
        <taxon>Actinomycetes</taxon>
        <taxon>Micrococcales</taxon>
        <taxon>Microbacteriaceae</taxon>
        <taxon>Microbacterium</taxon>
    </lineage>
</organism>
<feature type="transmembrane region" description="Helical" evidence="1">
    <location>
        <begin position="71"/>
        <end position="90"/>
    </location>
</feature>
<keyword evidence="1" id="KW-0812">Transmembrane</keyword>
<dbReference type="PANTHER" id="PTHR36834:SF1">
    <property type="entry name" value="INTEGRAL MEMBRANE PROTEIN"/>
    <property type="match status" value="1"/>
</dbReference>
<keyword evidence="4" id="KW-1185">Reference proteome</keyword>
<feature type="domain" description="VanZ-like" evidence="2">
    <location>
        <begin position="3"/>
        <end position="118"/>
    </location>
</feature>
<dbReference type="InterPro" id="IPR053150">
    <property type="entry name" value="Teicoplanin_resist-assoc"/>
</dbReference>
<evidence type="ECO:0000313" key="3">
    <source>
        <dbReference type="EMBL" id="KJL34484.1"/>
    </source>
</evidence>
<keyword evidence="1" id="KW-1133">Transmembrane helix</keyword>
<evidence type="ECO:0000313" key="4">
    <source>
        <dbReference type="Proteomes" id="UP000033740"/>
    </source>
</evidence>
<dbReference type="PATRIC" id="fig|582680.6.peg.997"/>
<feature type="transmembrane region" description="Helical" evidence="1">
    <location>
        <begin position="102"/>
        <end position="120"/>
    </location>
</feature>
<dbReference type="STRING" id="582680.RS86_00970"/>
<protein>
    <submittedName>
        <fullName evidence="3">VanZ like family protein</fullName>
    </submittedName>
</protein>
<gene>
    <name evidence="3" type="ORF">RS86_00970</name>
</gene>
<evidence type="ECO:0000259" key="2">
    <source>
        <dbReference type="Pfam" id="PF04892"/>
    </source>
</evidence>
<dbReference type="PANTHER" id="PTHR36834">
    <property type="entry name" value="MEMBRANE PROTEIN-RELATED"/>
    <property type="match status" value="1"/>
</dbReference>
<dbReference type="Proteomes" id="UP000033740">
    <property type="component" value="Unassembled WGS sequence"/>
</dbReference>
<keyword evidence="1" id="KW-0472">Membrane</keyword>
<feature type="transmembrane region" description="Helical" evidence="1">
    <location>
        <begin position="42"/>
        <end position="64"/>
    </location>
</feature>